<accession>A0A1H7EXD0</accession>
<dbReference type="EMBL" id="QRMN01000042">
    <property type="protein sequence ID" value="RHJ74091.1"/>
    <property type="molecule type" value="Genomic_DNA"/>
</dbReference>
<evidence type="ECO:0000313" key="4">
    <source>
        <dbReference type="EMBL" id="MDB0850698.1"/>
    </source>
</evidence>
<evidence type="ECO:0000313" key="5">
    <source>
        <dbReference type="EMBL" id="NMW41061.1"/>
    </source>
</evidence>
<dbReference type="GO" id="GO:0008107">
    <property type="term" value="F:galactoside 2-alpha-L-fucosyltransferase activity"/>
    <property type="evidence" value="ECO:0007669"/>
    <property type="project" value="InterPro"/>
</dbReference>
<dbReference type="Gene3D" id="3.40.50.11350">
    <property type="match status" value="1"/>
</dbReference>
<dbReference type="Proteomes" id="UP001201179">
    <property type="component" value="Unassembled WGS sequence"/>
</dbReference>
<dbReference type="GO" id="GO:0005975">
    <property type="term" value="P:carbohydrate metabolic process"/>
    <property type="evidence" value="ECO:0007669"/>
    <property type="project" value="InterPro"/>
</dbReference>
<evidence type="ECO:0000313" key="6">
    <source>
        <dbReference type="EMBL" id="RHJ74091.1"/>
    </source>
</evidence>
<reference evidence="3" key="3">
    <citation type="submission" date="2022-01" db="EMBL/GenBank/DDBJ databases">
        <authorList>
            <person name="Mingchao X."/>
        </authorList>
    </citation>
    <scope>NUCLEOTIDE SEQUENCE</scope>
    <source>
        <strain evidence="3">Bv4372</strain>
    </source>
</reference>
<dbReference type="PANTHER" id="PTHR11927:SF9">
    <property type="entry name" value="L-FUCOSYLTRANSFERASE"/>
    <property type="match status" value="1"/>
</dbReference>
<dbReference type="Proteomes" id="UP000283958">
    <property type="component" value="Unassembled WGS sequence"/>
</dbReference>
<dbReference type="AlphaFoldDB" id="A0A1H7EXD0"/>
<dbReference type="InterPro" id="IPR002516">
    <property type="entry name" value="Glyco_trans_11"/>
</dbReference>
<comment type="caution">
    <text evidence="6">The sequence shown here is derived from an EMBL/GenBank/DDBJ whole genome shotgun (WGS) entry which is preliminary data.</text>
</comment>
<organism evidence="6 7">
    <name type="scientific">Phocaeicola vulgatus</name>
    <name type="common">Bacteroides vulgatus</name>
    <dbReference type="NCBI Taxonomy" id="821"/>
    <lineage>
        <taxon>Bacteria</taxon>
        <taxon>Pseudomonadati</taxon>
        <taxon>Bacteroidota</taxon>
        <taxon>Bacteroidia</taxon>
        <taxon>Bacteroidales</taxon>
        <taxon>Bacteroidaceae</taxon>
        <taxon>Phocaeicola</taxon>
    </lineage>
</organism>
<protein>
    <submittedName>
        <fullName evidence="6">Alpha-1,2-fucosyltransferase</fullName>
    </submittedName>
</protein>
<name>A0A1H7EXD0_PHOVU</name>
<keyword evidence="1 6" id="KW-0328">Glycosyltransferase</keyword>
<reference evidence="4" key="4">
    <citation type="submission" date="2023-01" db="EMBL/GenBank/DDBJ databases">
        <title>Human gut microbiome strain richness.</title>
        <authorList>
            <person name="Chen-Liaw A."/>
        </authorList>
    </citation>
    <scope>NUCLEOTIDE SEQUENCE</scope>
    <source>
        <strain evidence="4">H9_m1001271B151109d0_201107</strain>
    </source>
</reference>
<dbReference type="EMBL" id="JAKKWZ010000061">
    <property type="protein sequence ID" value="MCG0342287.1"/>
    <property type="molecule type" value="Genomic_DNA"/>
</dbReference>
<evidence type="ECO:0000313" key="7">
    <source>
        <dbReference type="Proteomes" id="UP000283958"/>
    </source>
</evidence>
<dbReference type="Proteomes" id="UP001210999">
    <property type="component" value="Unassembled WGS sequence"/>
</dbReference>
<dbReference type="EMBL" id="JAQKEI010000004">
    <property type="protein sequence ID" value="MDB0850698.1"/>
    <property type="molecule type" value="Genomic_DNA"/>
</dbReference>
<dbReference type="RefSeq" id="WP_074783058.1">
    <property type="nucleotide sequence ID" value="NZ_CAXKYE010000072.1"/>
</dbReference>
<dbReference type="Proteomes" id="UP000583639">
    <property type="component" value="Unassembled WGS sequence"/>
</dbReference>
<dbReference type="Pfam" id="PF01531">
    <property type="entry name" value="Glyco_transf_11"/>
    <property type="match status" value="1"/>
</dbReference>
<sequence>MKIIWFKGDLGNQVFSCALYYYLRKKYPHEKIYGCMKAGPSVVVDKYFDLELPKFNKYMDYLLWVLFKFLEVFHINLLRSTDADFKENVIFYDGYWQNNKFYDRDNKWLKMKLPQDIGQRNWKILKEMKSTNSVSIHVRRGDYLKNQKIYGIDTETYYKNAIAKIKEKMDNPVFFYFSNDMDWVRKNMGDKEHDYYIDWNSGDRSYLDMYLMSNAKANIIANSTFSYWGAYLNENDLVIYPKQWYNKLSKKESPLIFYDEWIAI</sequence>
<dbReference type="CDD" id="cd11301">
    <property type="entry name" value="Fut1_Fut2_like"/>
    <property type="match status" value="1"/>
</dbReference>
<reference evidence="5 8" key="2">
    <citation type="submission" date="2020-04" db="EMBL/GenBank/DDBJ databases">
        <title>A novel gut-associated lysogenic phage, Bacteroides phage BV01, alters the host transcriptome and bile acid metabolism in Bacteroides vulgatus.</title>
        <authorList>
            <person name="Campbell D.E."/>
            <person name="Ly L."/>
            <person name="Ridlon J.M."/>
            <person name="Hsiao A."/>
            <person name="Degnan P.H."/>
        </authorList>
    </citation>
    <scope>NUCLEOTIDE SEQUENCE [LARGE SCALE GENOMIC DNA]</scope>
    <source>
        <strain evidence="5 8">VPI-BV8526</strain>
    </source>
</reference>
<keyword evidence="2 6" id="KW-0808">Transferase</keyword>
<dbReference type="EMBL" id="JABDSI010000123">
    <property type="protein sequence ID" value="NMW41061.1"/>
    <property type="molecule type" value="Genomic_DNA"/>
</dbReference>
<gene>
    <name evidence="6" type="ORF">DW105_15610</name>
    <name evidence="5" type="ORF">HKQ55_13195</name>
    <name evidence="3" type="ORF">L4X52_20245</name>
    <name evidence="4" type="ORF">PL594_04135</name>
</gene>
<evidence type="ECO:0000256" key="1">
    <source>
        <dbReference type="ARBA" id="ARBA00022676"/>
    </source>
</evidence>
<dbReference type="PANTHER" id="PTHR11927">
    <property type="entry name" value="GALACTOSIDE 2-L-FUCOSYLTRANSFERASE"/>
    <property type="match status" value="1"/>
</dbReference>
<evidence type="ECO:0000313" key="8">
    <source>
        <dbReference type="Proteomes" id="UP000583639"/>
    </source>
</evidence>
<evidence type="ECO:0000256" key="2">
    <source>
        <dbReference type="ARBA" id="ARBA00022679"/>
    </source>
</evidence>
<reference evidence="6 7" key="1">
    <citation type="submission" date="2018-08" db="EMBL/GenBank/DDBJ databases">
        <title>A genome reference for cultivated species of the human gut microbiota.</title>
        <authorList>
            <person name="Zou Y."/>
            <person name="Xue W."/>
            <person name="Luo G."/>
        </authorList>
    </citation>
    <scope>NUCLEOTIDE SEQUENCE [LARGE SCALE GENOMIC DNA]</scope>
    <source>
        <strain evidence="6 7">AM09-18</strain>
    </source>
</reference>
<proteinExistence type="predicted"/>
<evidence type="ECO:0000313" key="3">
    <source>
        <dbReference type="EMBL" id="MCG0342287.1"/>
    </source>
</evidence>
<dbReference type="GO" id="GO:0016020">
    <property type="term" value="C:membrane"/>
    <property type="evidence" value="ECO:0007669"/>
    <property type="project" value="InterPro"/>
</dbReference>